<evidence type="ECO:0000256" key="16">
    <source>
        <dbReference type="ARBA" id="ARBA00032169"/>
    </source>
</evidence>
<comment type="similarity">
    <text evidence="4">Belongs to the fto family.</text>
</comment>
<dbReference type="InterPro" id="IPR032868">
    <property type="entry name" value="FTO"/>
</dbReference>
<dbReference type="EC" id="1.14.11.53" evidence="5"/>
<dbReference type="GO" id="GO:0006307">
    <property type="term" value="P:DNA alkylation repair"/>
    <property type="evidence" value="ECO:0007669"/>
    <property type="project" value="InterPro"/>
</dbReference>
<evidence type="ECO:0000256" key="24">
    <source>
        <dbReference type="SAM" id="MobiDB-lite"/>
    </source>
</evidence>
<dbReference type="GO" id="GO:0005737">
    <property type="term" value="C:cytoplasm"/>
    <property type="evidence" value="ECO:0007669"/>
    <property type="project" value="UniProtKB-SubCell"/>
</dbReference>
<comment type="catalytic activity">
    <reaction evidence="21">
        <text>a 5'-end (N(7)-methyl 5'-triphosphoguanosine)-(N(6),2'-O-dimethyladenosine) in U6 snRNA + 2-oxoglutarate + O2 = a 5'-end (N(7)-methyl 5'-triphosphoguanosine)-(2'-O-methyladenosine) in U6 snRNA + formaldehyde + succinate + CO2</text>
        <dbReference type="Rhea" id="RHEA:57904"/>
        <dbReference type="Rhea" id="RHEA-COMP:15030"/>
        <dbReference type="Rhea" id="RHEA-COMP:15031"/>
        <dbReference type="ChEBI" id="CHEBI:15379"/>
        <dbReference type="ChEBI" id="CHEBI:16526"/>
        <dbReference type="ChEBI" id="CHEBI:16810"/>
        <dbReference type="ChEBI" id="CHEBI:16842"/>
        <dbReference type="ChEBI" id="CHEBI:30031"/>
        <dbReference type="ChEBI" id="CHEBI:85958"/>
        <dbReference type="ChEBI" id="CHEBI:85959"/>
    </reaction>
</comment>
<proteinExistence type="inferred from homology"/>
<sequence length="577" mass="65376">MKRSDSSEREKKRKRQKLLQELGGQRIPFLSPADSGFQQLWESSYPGLVLRRADGLPPDLHGRVQAALCSLRGRGCLLRDLVRVRGRDVFTSVSRALLGLPGYTYRYLNTRLFTIPWHSEEVEERKEGEQEDKSQGEALEEVENKDKACCDQELRAACKALWELNHFFCKDVYRIEEASDHEQGPKEAEAGGGSPQAQCSKGSPVTAQFNVTLLNYMDPTTMDQLKEEPYYGMGKMAVGWHHDENLVSFSSVAVYNYSCQDDKVEGGSSEDAGRAPWRLGLKVAWDINTPGLAVPLQTGDCYYLRDDLNRTHQHCVLAGEAARFSSTHRVAECSSGTLEYIRRRCEEALENMSTNPDTGARNLHSLSPSALQLSEEIHNEVEFEWLRQYWFQGRRYSRFCSWWNKPMEELEESWREMESMTQLTLAVAEDDSCEEQRRKEVAEALLPALTERQQHRLTWKERCESRLAQTLPPEEAPINRPYWCDGDPSMPLPFDLTDIISRVESLLWNLGAGADSLCSRGSAICPPAPWRLSVSLLFLLSNVNLRSPSCPGGVRIFQNVALFHAGLLPAHSMHVVA</sequence>
<dbReference type="SMART" id="SM01223">
    <property type="entry name" value="FTO_NTD"/>
    <property type="match status" value="1"/>
</dbReference>
<dbReference type="PANTHER" id="PTHR31291:SF2">
    <property type="entry name" value="ALPHA-KETOGLUTARATE-DEPENDENT DIOXYGENASE FTO"/>
    <property type="match status" value="1"/>
</dbReference>
<evidence type="ECO:0000256" key="5">
    <source>
        <dbReference type="ARBA" id="ARBA00012931"/>
    </source>
</evidence>
<dbReference type="GO" id="GO:0016607">
    <property type="term" value="C:nuclear speck"/>
    <property type="evidence" value="ECO:0007669"/>
    <property type="project" value="UniProtKB-SubCell"/>
</dbReference>
<dbReference type="GO" id="GO:0008198">
    <property type="term" value="F:ferrous iron binding"/>
    <property type="evidence" value="ECO:0007669"/>
    <property type="project" value="TreeGrafter"/>
</dbReference>
<dbReference type="PANTHER" id="PTHR31291">
    <property type="entry name" value="ALPHA-KETOGLUTARATE-DEPENDENT DIOXYGENASE FTO"/>
    <property type="match status" value="1"/>
</dbReference>
<dbReference type="AlphaFoldDB" id="A0A3B3QXG0"/>
<protein>
    <recommendedName>
        <fullName evidence="6">Alpha-ketoglutarate-dependent dioxygenase FTO</fullName>
        <ecNumber evidence="5">1.14.11.53</ecNumber>
    </recommendedName>
    <alternativeName>
        <fullName evidence="13">U6 small nuclear RNA (2'-O-methyladenosine-N(6)-)-demethylase FTO</fullName>
    </alternativeName>
    <alternativeName>
        <fullName evidence="14">U6 small nuclear RNA N(6)-methyladenosine-demethylase FTO</fullName>
    </alternativeName>
    <alternativeName>
        <fullName evidence="16">mRNA (2'-O-methyladenosine-N(6)-)-demethylase FTO</fullName>
    </alternativeName>
    <alternativeName>
        <fullName evidence="17">mRNA N(6)-methyladenosine demethylase FTO</fullName>
    </alternativeName>
    <alternativeName>
        <fullName evidence="15">tRNA N1-methyl adenine demethylase FTO</fullName>
    </alternativeName>
</protein>
<evidence type="ECO:0000256" key="19">
    <source>
        <dbReference type="ARBA" id="ARBA00047457"/>
    </source>
</evidence>
<dbReference type="InterPro" id="IPR024367">
    <property type="entry name" value="FTO_cat_dom"/>
</dbReference>
<evidence type="ECO:0000256" key="14">
    <source>
        <dbReference type="ARBA" id="ARBA00030546"/>
    </source>
</evidence>
<evidence type="ECO:0000256" key="13">
    <source>
        <dbReference type="ARBA" id="ARBA00030404"/>
    </source>
</evidence>
<feature type="compositionally biased region" description="Basic and acidic residues" evidence="24">
    <location>
        <begin position="180"/>
        <end position="189"/>
    </location>
</feature>
<evidence type="ECO:0000256" key="21">
    <source>
        <dbReference type="ARBA" id="ARBA00048582"/>
    </source>
</evidence>
<evidence type="ECO:0000256" key="10">
    <source>
        <dbReference type="ARBA" id="ARBA00023002"/>
    </source>
</evidence>
<keyword evidence="9" id="KW-0223">Dioxygenase</keyword>
<reference evidence="26" key="2">
    <citation type="submission" date="2025-09" db="UniProtKB">
        <authorList>
            <consortium name="Ensembl"/>
        </authorList>
    </citation>
    <scope>IDENTIFICATION</scope>
</reference>
<keyword evidence="8" id="KW-0479">Metal-binding</keyword>
<evidence type="ECO:0000256" key="4">
    <source>
        <dbReference type="ARBA" id="ARBA00006264"/>
    </source>
</evidence>
<dbReference type="InterPro" id="IPR037151">
    <property type="entry name" value="AlkB-like_sf"/>
</dbReference>
<dbReference type="OrthoDB" id="46257at2759"/>
<keyword evidence="11" id="KW-0408">Iron</keyword>
<evidence type="ECO:0000256" key="3">
    <source>
        <dbReference type="ARBA" id="ARBA00004496"/>
    </source>
</evidence>
<evidence type="ECO:0000256" key="18">
    <source>
        <dbReference type="ARBA" id="ARBA00046452"/>
    </source>
</evidence>
<comment type="subunit">
    <text evidence="18">Monomer. May also exist as homodimer.</text>
</comment>
<dbReference type="GeneTree" id="ENSGT00390000017730"/>
<dbReference type="Pfam" id="PF12934">
    <property type="entry name" value="FTO_CTD"/>
    <property type="match status" value="1"/>
</dbReference>
<evidence type="ECO:0000256" key="12">
    <source>
        <dbReference type="ARBA" id="ARBA00023242"/>
    </source>
</evidence>
<comment type="catalytic activity">
    <reaction evidence="23">
        <text>a 5'-end (N(7)-methyl 5'-triphosphoguanosine)-(N(6),2'-O-dimethyladenosine) in mRNA + 2-oxoglutarate + O2 = a 5'-end (N(7)-methyl 5'-triphosphoguanosine)-(2'-O-methyladenosine) in mRNA + formaldehyde + succinate + CO2</text>
        <dbReference type="Rhea" id="RHEA:57896"/>
        <dbReference type="Rhea" id="RHEA-COMP:11518"/>
        <dbReference type="Rhea" id="RHEA-COMP:11519"/>
        <dbReference type="ChEBI" id="CHEBI:15379"/>
        <dbReference type="ChEBI" id="CHEBI:16526"/>
        <dbReference type="ChEBI" id="CHEBI:16810"/>
        <dbReference type="ChEBI" id="CHEBI:16842"/>
        <dbReference type="ChEBI" id="CHEBI:30031"/>
        <dbReference type="ChEBI" id="CHEBI:85958"/>
        <dbReference type="ChEBI" id="CHEBI:85959"/>
    </reaction>
</comment>
<evidence type="ECO:0000256" key="8">
    <source>
        <dbReference type="ARBA" id="ARBA00022723"/>
    </source>
</evidence>
<dbReference type="GO" id="GO:0042245">
    <property type="term" value="P:RNA repair"/>
    <property type="evidence" value="ECO:0007669"/>
    <property type="project" value="InterPro"/>
</dbReference>
<feature type="region of interest" description="Disordered" evidence="24">
    <location>
        <begin position="180"/>
        <end position="202"/>
    </location>
</feature>
<keyword evidence="12" id="KW-0539">Nucleus</keyword>
<evidence type="ECO:0000313" key="27">
    <source>
        <dbReference type="Proteomes" id="UP000261540"/>
    </source>
</evidence>
<evidence type="ECO:0000256" key="2">
    <source>
        <dbReference type="ARBA" id="ARBA00004324"/>
    </source>
</evidence>
<dbReference type="Gene3D" id="2.60.120.590">
    <property type="entry name" value="Alpha-ketoglutarate-dependent dioxygenase AlkB-like"/>
    <property type="match status" value="1"/>
</dbReference>
<dbReference type="Gene3D" id="1.20.58.1470">
    <property type="entry name" value="FTO C-terminal domain"/>
    <property type="match status" value="1"/>
</dbReference>
<dbReference type="Ensembl" id="ENSPKIT00000034946.1">
    <property type="protein sequence ID" value="ENSPKIP00000010808.1"/>
    <property type="gene ID" value="ENSPKIG00000025376.1"/>
</dbReference>
<feature type="domain" description="Alpha-ketoglutarate-dependent dioxygenase FTO catalytic" evidence="25">
    <location>
        <begin position="34"/>
        <end position="333"/>
    </location>
</feature>
<keyword evidence="27" id="KW-1185">Reference proteome</keyword>
<evidence type="ECO:0000256" key="20">
    <source>
        <dbReference type="ARBA" id="ARBA00048158"/>
    </source>
</evidence>
<comment type="cofactor">
    <cofactor evidence="1">
        <name>Fe(2+)</name>
        <dbReference type="ChEBI" id="CHEBI:29033"/>
    </cofactor>
</comment>
<evidence type="ECO:0000256" key="1">
    <source>
        <dbReference type="ARBA" id="ARBA00001954"/>
    </source>
</evidence>
<dbReference type="GO" id="GO:0035516">
    <property type="term" value="F:broad specificity oxidative DNA demethylase activity"/>
    <property type="evidence" value="ECO:0007669"/>
    <property type="project" value="InterPro"/>
</dbReference>
<organism evidence="26 27">
    <name type="scientific">Paramormyrops kingsleyae</name>
    <dbReference type="NCBI Taxonomy" id="1676925"/>
    <lineage>
        <taxon>Eukaryota</taxon>
        <taxon>Metazoa</taxon>
        <taxon>Chordata</taxon>
        <taxon>Craniata</taxon>
        <taxon>Vertebrata</taxon>
        <taxon>Euteleostomi</taxon>
        <taxon>Actinopterygii</taxon>
        <taxon>Neopterygii</taxon>
        <taxon>Teleostei</taxon>
        <taxon>Osteoglossocephala</taxon>
        <taxon>Osteoglossomorpha</taxon>
        <taxon>Osteoglossiformes</taxon>
        <taxon>Mormyridae</taxon>
        <taxon>Paramormyrops</taxon>
    </lineage>
</organism>
<evidence type="ECO:0000313" key="26">
    <source>
        <dbReference type="Ensembl" id="ENSPKIP00000010808.1"/>
    </source>
</evidence>
<comment type="subcellular location">
    <subcellularLocation>
        <location evidence="3">Cytoplasm</location>
    </subcellularLocation>
    <subcellularLocation>
        <location evidence="2">Nucleus speckle</location>
    </subcellularLocation>
</comment>
<reference evidence="26" key="1">
    <citation type="submission" date="2025-08" db="UniProtKB">
        <authorList>
            <consortium name="Ensembl"/>
        </authorList>
    </citation>
    <scope>IDENTIFICATION</scope>
</reference>
<evidence type="ECO:0000256" key="6">
    <source>
        <dbReference type="ARBA" id="ARBA00013477"/>
    </source>
</evidence>
<feature type="region of interest" description="Disordered" evidence="24">
    <location>
        <begin position="121"/>
        <end position="142"/>
    </location>
</feature>
<evidence type="ECO:0000259" key="25">
    <source>
        <dbReference type="SMART" id="SM01223"/>
    </source>
</evidence>
<name>A0A3B3QXG0_9TELE</name>
<dbReference type="InterPro" id="IPR038413">
    <property type="entry name" value="FTO_C_sf"/>
</dbReference>
<dbReference type="GO" id="GO:0040014">
    <property type="term" value="P:regulation of multicellular organism growth"/>
    <property type="evidence" value="ECO:0007669"/>
    <property type="project" value="InterPro"/>
</dbReference>
<evidence type="ECO:0000256" key="11">
    <source>
        <dbReference type="ARBA" id="ARBA00023004"/>
    </source>
</evidence>
<dbReference type="Proteomes" id="UP000261540">
    <property type="component" value="Unplaced"/>
</dbReference>
<evidence type="ECO:0000256" key="22">
    <source>
        <dbReference type="ARBA" id="ARBA00049056"/>
    </source>
</evidence>
<keyword evidence="7" id="KW-0963">Cytoplasm</keyword>
<dbReference type="FunFam" id="1.20.58.1470:FF:000001">
    <property type="entry name" value="FTO, alpha-ketoglutarate dependent dioxygenase"/>
    <property type="match status" value="1"/>
</dbReference>
<dbReference type="InterPro" id="IPR024366">
    <property type="entry name" value="FTO_C"/>
</dbReference>
<evidence type="ECO:0000256" key="15">
    <source>
        <dbReference type="ARBA" id="ARBA00030557"/>
    </source>
</evidence>
<evidence type="ECO:0000256" key="23">
    <source>
        <dbReference type="ARBA" id="ARBA00049565"/>
    </source>
</evidence>
<keyword evidence="10" id="KW-0560">Oxidoreductase</keyword>
<feature type="compositionally biased region" description="Basic and acidic residues" evidence="24">
    <location>
        <begin position="121"/>
        <end position="135"/>
    </location>
</feature>
<accession>A0A3B3QXG0</accession>
<dbReference type="STRING" id="1676925.ENSPKIP00000010808"/>
<comment type="catalytic activity">
    <reaction evidence="19">
        <text>an N(1)-methyladenosine in tRNA + 2-oxoglutarate + O2 = an adenosine in tRNA + formaldehyde + succinate + CO2</text>
        <dbReference type="Rhea" id="RHEA:54576"/>
        <dbReference type="Rhea" id="RHEA-COMP:10242"/>
        <dbReference type="Rhea" id="RHEA-COMP:12312"/>
        <dbReference type="ChEBI" id="CHEBI:15379"/>
        <dbReference type="ChEBI" id="CHEBI:16526"/>
        <dbReference type="ChEBI" id="CHEBI:16810"/>
        <dbReference type="ChEBI" id="CHEBI:16842"/>
        <dbReference type="ChEBI" id="CHEBI:30031"/>
        <dbReference type="ChEBI" id="CHEBI:74411"/>
        <dbReference type="ChEBI" id="CHEBI:74491"/>
    </reaction>
</comment>
<evidence type="ECO:0000256" key="9">
    <source>
        <dbReference type="ARBA" id="ARBA00022964"/>
    </source>
</evidence>
<comment type="catalytic activity">
    <reaction evidence="22">
        <text>N(6)-methyladenosine in U6 snRNA + 2-oxoglutarate + O2 = adenosine in U6 snRNA + formaldehyde + succinate + CO2</text>
        <dbReference type="Rhea" id="RHEA:57900"/>
        <dbReference type="Rhea" id="RHEA-COMP:13573"/>
        <dbReference type="Rhea" id="RHEA-COMP:13574"/>
        <dbReference type="ChEBI" id="CHEBI:15379"/>
        <dbReference type="ChEBI" id="CHEBI:16526"/>
        <dbReference type="ChEBI" id="CHEBI:16810"/>
        <dbReference type="ChEBI" id="CHEBI:16842"/>
        <dbReference type="ChEBI" id="CHEBI:30031"/>
        <dbReference type="ChEBI" id="CHEBI:74411"/>
        <dbReference type="ChEBI" id="CHEBI:74449"/>
    </reaction>
</comment>
<dbReference type="Pfam" id="PF12933">
    <property type="entry name" value="FTO_NTD"/>
    <property type="match status" value="1"/>
</dbReference>
<evidence type="ECO:0000256" key="17">
    <source>
        <dbReference type="ARBA" id="ARBA00032950"/>
    </source>
</evidence>
<dbReference type="GO" id="GO:1990931">
    <property type="term" value="F:mRNA N6-methyladenosine dioxygenase activity"/>
    <property type="evidence" value="ECO:0007669"/>
    <property type="project" value="UniProtKB-EC"/>
</dbReference>
<comment type="catalytic activity">
    <reaction evidence="20">
        <text>an N(6)-methyladenosine in mRNA + 2-oxoglutarate + O2 = an adenosine in mRNA + formaldehyde + succinate + CO2</text>
        <dbReference type="Rhea" id="RHEA:49520"/>
        <dbReference type="Rhea" id="RHEA-COMP:12414"/>
        <dbReference type="Rhea" id="RHEA-COMP:12417"/>
        <dbReference type="ChEBI" id="CHEBI:15379"/>
        <dbReference type="ChEBI" id="CHEBI:16526"/>
        <dbReference type="ChEBI" id="CHEBI:16810"/>
        <dbReference type="ChEBI" id="CHEBI:16842"/>
        <dbReference type="ChEBI" id="CHEBI:30031"/>
        <dbReference type="ChEBI" id="CHEBI:74411"/>
        <dbReference type="ChEBI" id="CHEBI:74449"/>
        <dbReference type="EC" id="1.14.11.53"/>
    </reaction>
</comment>
<evidence type="ECO:0000256" key="7">
    <source>
        <dbReference type="ARBA" id="ARBA00022490"/>
    </source>
</evidence>